<evidence type="ECO:0000256" key="1">
    <source>
        <dbReference type="SAM" id="SignalP"/>
    </source>
</evidence>
<sequence length="138" mass="13655">MGAFVVLSGVLAGAMTAHAGTGKISMELLKAALVVGGTGGKGTLTYEGQSYPLSIGGISAGWQITLSVVNLTGNVKNINSPEDIEGVYSAAGAGLAVAAGGKAAVMVNGKGVTLELIGTQLGVDLSINLEGLSIRLKR</sequence>
<accession>A0AAW5R267</accession>
<protein>
    <recommendedName>
        <fullName evidence="4">DUF1134 domain-containing protein</fullName>
    </recommendedName>
</protein>
<feature type="signal peptide" evidence="1">
    <location>
        <begin position="1"/>
        <end position="19"/>
    </location>
</feature>
<dbReference type="RefSeq" id="WP_261616538.1">
    <property type="nucleotide sequence ID" value="NZ_JALIDZ010000006.1"/>
</dbReference>
<keyword evidence="1" id="KW-0732">Signal</keyword>
<dbReference type="EMBL" id="JALIDZ010000006">
    <property type="protein sequence ID" value="MCT8972953.1"/>
    <property type="molecule type" value="Genomic_DNA"/>
</dbReference>
<evidence type="ECO:0000313" key="3">
    <source>
        <dbReference type="Proteomes" id="UP001320898"/>
    </source>
</evidence>
<reference evidence="2 3" key="1">
    <citation type="submission" date="2022-04" db="EMBL/GenBank/DDBJ databases">
        <authorList>
            <person name="Ye Y.-Q."/>
            <person name="Du Z.-J."/>
        </authorList>
    </citation>
    <scope>NUCLEOTIDE SEQUENCE [LARGE SCALE GENOMIC DNA]</scope>
    <source>
        <strain evidence="2 3">A6E488</strain>
    </source>
</reference>
<proteinExistence type="predicted"/>
<name>A0AAW5R267_9HYPH</name>
<dbReference type="AlphaFoldDB" id="A0AAW5R267"/>
<feature type="chain" id="PRO_5043487575" description="DUF1134 domain-containing protein" evidence="1">
    <location>
        <begin position="20"/>
        <end position="138"/>
    </location>
</feature>
<evidence type="ECO:0008006" key="4">
    <source>
        <dbReference type="Google" id="ProtNLM"/>
    </source>
</evidence>
<keyword evidence="3" id="KW-1185">Reference proteome</keyword>
<comment type="caution">
    <text evidence="2">The sequence shown here is derived from an EMBL/GenBank/DDBJ whole genome shotgun (WGS) entry which is preliminary data.</text>
</comment>
<organism evidence="2 3">
    <name type="scientific">Microbaculum marinisediminis</name>
    <dbReference type="NCBI Taxonomy" id="2931392"/>
    <lineage>
        <taxon>Bacteria</taxon>
        <taxon>Pseudomonadati</taxon>
        <taxon>Pseudomonadota</taxon>
        <taxon>Alphaproteobacteria</taxon>
        <taxon>Hyphomicrobiales</taxon>
        <taxon>Tepidamorphaceae</taxon>
        <taxon>Microbaculum</taxon>
    </lineage>
</organism>
<dbReference type="Proteomes" id="UP001320898">
    <property type="component" value="Unassembled WGS sequence"/>
</dbReference>
<gene>
    <name evidence="2" type="ORF">MUB46_13895</name>
</gene>
<evidence type="ECO:0000313" key="2">
    <source>
        <dbReference type="EMBL" id="MCT8972953.1"/>
    </source>
</evidence>